<proteinExistence type="predicted"/>
<keyword evidence="1" id="KW-0472">Membrane</keyword>
<protein>
    <submittedName>
        <fullName evidence="2">Uncharacterized protein</fullName>
    </submittedName>
</protein>
<sequence>MNSDKQYYLGLFLKLNVSRQFDVSLITIFVFVVRLFVTDSTAELCRITAKCLIEDCPKNCPEICAPYEKYECIGSESCSCLWECESSGDEAQPPPPPLQLSMKFLQGSKCGAMH</sequence>
<feature type="transmembrane region" description="Helical" evidence="1">
    <location>
        <begin position="20"/>
        <end position="37"/>
    </location>
</feature>
<keyword evidence="1" id="KW-0812">Transmembrane</keyword>
<accession>A0ABD3TVJ1</accession>
<dbReference type="AlphaFoldDB" id="A0ABD3TVJ1"/>
<organism evidence="2 3">
    <name type="scientific">Penstemon smallii</name>
    <dbReference type="NCBI Taxonomy" id="265156"/>
    <lineage>
        <taxon>Eukaryota</taxon>
        <taxon>Viridiplantae</taxon>
        <taxon>Streptophyta</taxon>
        <taxon>Embryophyta</taxon>
        <taxon>Tracheophyta</taxon>
        <taxon>Spermatophyta</taxon>
        <taxon>Magnoliopsida</taxon>
        <taxon>eudicotyledons</taxon>
        <taxon>Gunneridae</taxon>
        <taxon>Pentapetalae</taxon>
        <taxon>asterids</taxon>
        <taxon>lamiids</taxon>
        <taxon>Lamiales</taxon>
        <taxon>Plantaginaceae</taxon>
        <taxon>Cheloneae</taxon>
        <taxon>Penstemon</taxon>
    </lineage>
</organism>
<dbReference type="Proteomes" id="UP001634393">
    <property type="component" value="Unassembled WGS sequence"/>
</dbReference>
<name>A0ABD3TVJ1_9LAMI</name>
<gene>
    <name evidence="2" type="ORF">ACJIZ3_025688</name>
</gene>
<evidence type="ECO:0000256" key="1">
    <source>
        <dbReference type="SAM" id="Phobius"/>
    </source>
</evidence>
<evidence type="ECO:0000313" key="3">
    <source>
        <dbReference type="Proteomes" id="UP001634393"/>
    </source>
</evidence>
<reference evidence="2 3" key="1">
    <citation type="submission" date="2024-12" db="EMBL/GenBank/DDBJ databases">
        <title>The unique morphological basis and parallel evolutionary history of personate flowers in Penstemon.</title>
        <authorList>
            <person name="Depatie T.H."/>
            <person name="Wessinger C.A."/>
        </authorList>
    </citation>
    <scope>NUCLEOTIDE SEQUENCE [LARGE SCALE GENOMIC DNA]</scope>
    <source>
        <strain evidence="2">WTNN_2</strain>
        <tissue evidence="2">Leaf</tissue>
    </source>
</reference>
<keyword evidence="1" id="KW-1133">Transmembrane helix</keyword>
<dbReference type="EMBL" id="JBJXBP010000003">
    <property type="protein sequence ID" value="KAL3841097.1"/>
    <property type="molecule type" value="Genomic_DNA"/>
</dbReference>
<comment type="caution">
    <text evidence="2">The sequence shown here is derived from an EMBL/GenBank/DDBJ whole genome shotgun (WGS) entry which is preliminary data.</text>
</comment>
<keyword evidence="3" id="KW-1185">Reference proteome</keyword>
<evidence type="ECO:0000313" key="2">
    <source>
        <dbReference type="EMBL" id="KAL3841097.1"/>
    </source>
</evidence>